<name>A0A239ZH89_9FIRM</name>
<evidence type="ECO:0000256" key="4">
    <source>
        <dbReference type="ARBA" id="ARBA00022801"/>
    </source>
</evidence>
<dbReference type="GO" id="GO:0046872">
    <property type="term" value="F:metal ion binding"/>
    <property type="evidence" value="ECO:0007669"/>
    <property type="project" value="UniProtKB-KW"/>
</dbReference>
<dbReference type="InterPro" id="IPR050378">
    <property type="entry name" value="Metallo-dep_Hydrolases_sf"/>
</dbReference>
<dbReference type="RefSeq" id="WP_095066255.1">
    <property type="nucleotide sequence ID" value="NZ_LT906470.1"/>
</dbReference>
<evidence type="ECO:0000313" key="8">
    <source>
        <dbReference type="Proteomes" id="UP000214973"/>
    </source>
</evidence>
<keyword evidence="3" id="KW-0479">Metal-binding</keyword>
<dbReference type="InterPro" id="IPR011059">
    <property type="entry name" value="Metal-dep_hydrolase_composite"/>
</dbReference>
<protein>
    <submittedName>
        <fullName evidence="7">D-hydantoinase</fullName>
        <ecNumber evidence="7">3.5.2.-</ecNumber>
    </submittedName>
</protein>
<dbReference type="PANTHER" id="PTHR11647:SF1">
    <property type="entry name" value="COLLAPSIN RESPONSE MEDIATOR PROTEIN"/>
    <property type="match status" value="1"/>
</dbReference>
<evidence type="ECO:0000256" key="3">
    <source>
        <dbReference type="ARBA" id="ARBA00022723"/>
    </source>
</evidence>
<evidence type="ECO:0000256" key="1">
    <source>
        <dbReference type="ARBA" id="ARBA00001947"/>
    </source>
</evidence>
<feature type="modified residue" description="N6-carboxylysine" evidence="5">
    <location>
        <position position="148"/>
    </location>
</feature>
<comment type="PTM">
    <text evidence="5">Carbamylation allows a single lysine to coordinate two divalent metal cations.</text>
</comment>
<accession>A0A239ZH89</accession>
<keyword evidence="4 7" id="KW-0378">Hydrolase</keyword>
<dbReference type="KEGG" id="vrm:44547418_01348"/>
<dbReference type="NCBIfam" id="TIGR02033">
    <property type="entry name" value="D-hydantoinase"/>
    <property type="match status" value="1"/>
</dbReference>
<dbReference type="InterPro" id="IPR032466">
    <property type="entry name" value="Metal_Hydrolase"/>
</dbReference>
<dbReference type="Gene3D" id="3.20.20.140">
    <property type="entry name" value="Metal-dependent hydrolases"/>
    <property type="match status" value="1"/>
</dbReference>
<proteinExistence type="inferred from homology"/>
<dbReference type="Pfam" id="PF01979">
    <property type="entry name" value="Amidohydro_1"/>
    <property type="match status" value="1"/>
</dbReference>
<dbReference type="InterPro" id="IPR006680">
    <property type="entry name" value="Amidohydro-rel"/>
</dbReference>
<dbReference type="AlphaFoldDB" id="A0A239ZH89"/>
<gene>
    <name evidence="7" type="ORF">SAMEA44547418_01348</name>
</gene>
<dbReference type="InterPro" id="IPR011778">
    <property type="entry name" value="Hydantoinase/dihydroPyrase"/>
</dbReference>
<dbReference type="PANTHER" id="PTHR11647">
    <property type="entry name" value="HYDRANTOINASE/DIHYDROPYRIMIDINASE FAMILY MEMBER"/>
    <property type="match status" value="1"/>
</dbReference>
<dbReference type="Proteomes" id="UP000214973">
    <property type="component" value="Chromosome 1"/>
</dbReference>
<evidence type="ECO:0000259" key="6">
    <source>
        <dbReference type="Pfam" id="PF01979"/>
    </source>
</evidence>
<dbReference type="EMBL" id="LT906470">
    <property type="protein sequence ID" value="SNV70247.1"/>
    <property type="molecule type" value="Genomic_DNA"/>
</dbReference>
<keyword evidence="8" id="KW-1185">Reference proteome</keyword>
<dbReference type="SUPFAM" id="SSF51556">
    <property type="entry name" value="Metallo-dependent hydrolases"/>
    <property type="match status" value="1"/>
</dbReference>
<dbReference type="GO" id="GO:0005829">
    <property type="term" value="C:cytosol"/>
    <property type="evidence" value="ECO:0007669"/>
    <property type="project" value="TreeGrafter"/>
</dbReference>
<evidence type="ECO:0000313" key="7">
    <source>
        <dbReference type="EMBL" id="SNV70247.1"/>
    </source>
</evidence>
<evidence type="ECO:0000256" key="5">
    <source>
        <dbReference type="PIRSR" id="PIRSR611778-50"/>
    </source>
</evidence>
<dbReference type="EC" id="3.5.2.-" evidence="7"/>
<dbReference type="SUPFAM" id="SSF51338">
    <property type="entry name" value="Composite domain of metallo-dependent hydrolases"/>
    <property type="match status" value="1"/>
</dbReference>
<reference evidence="7 8" key="1">
    <citation type="submission" date="2017-06" db="EMBL/GenBank/DDBJ databases">
        <authorList>
            <consortium name="Pathogen Informatics"/>
        </authorList>
    </citation>
    <scope>NUCLEOTIDE SEQUENCE [LARGE SCALE GENOMIC DNA]</scope>
    <source>
        <strain evidence="7 8">NCTC12018</strain>
    </source>
</reference>
<organism evidence="7 8">
    <name type="scientific">Veillonella rodentium</name>
    <dbReference type="NCBI Taxonomy" id="248315"/>
    <lineage>
        <taxon>Bacteria</taxon>
        <taxon>Bacillati</taxon>
        <taxon>Bacillota</taxon>
        <taxon>Negativicutes</taxon>
        <taxon>Veillonellales</taxon>
        <taxon>Veillonellaceae</taxon>
        <taxon>Veillonella</taxon>
    </lineage>
</organism>
<sequence length="449" mass="49199">MIIIQQGELVLSDRTLTGDLLIDGDKIVAIDEHVPVPDGAEVIDAQGCYVFPGFIDPHTHFQMTNALASTADDFDSGTKAAILGGTTSIINFASPEDGSLCKGLEVHKGRALGHCSCDYKFHMELIEMNDEVAREIPKVVAAGVSSFKVYLAYGFRLTDREIYDAIEAIKPTGVLIAAHCENGDLIDALVADKRKCGELDVSNHPLTRPAMIEAEAIKRFSTIGAALDYPVHIVHVSSEEGLYQVLDERDLGHAITCETCPQYLVLDQSLYNLPDFEGGKYVMSPPLRTERDQLILKQALLEGVFQTIGSDHCSFNFEGQKSQGRNDFTRIPGGIPGAEERGIVAYDVLVNQCNMNVVEFMKLVSENPARLYDMYPKKGTLSVGSDGDITIVDKNVKHILSKKSAHTKADYIPYEGLTITGKVRDVILRGHHVVQDGSLRESYLGECIP</sequence>
<feature type="domain" description="Amidohydrolase-related" evidence="6">
    <location>
        <begin position="49"/>
        <end position="431"/>
    </location>
</feature>
<evidence type="ECO:0000256" key="2">
    <source>
        <dbReference type="ARBA" id="ARBA00008829"/>
    </source>
</evidence>
<dbReference type="GO" id="GO:0016812">
    <property type="term" value="F:hydrolase activity, acting on carbon-nitrogen (but not peptide) bonds, in cyclic amides"/>
    <property type="evidence" value="ECO:0007669"/>
    <property type="project" value="TreeGrafter"/>
</dbReference>
<comment type="similarity">
    <text evidence="2">Belongs to the metallo-dependent hydrolases superfamily. Hydantoinase/dihydropyrimidinase family.</text>
</comment>
<comment type="cofactor">
    <cofactor evidence="1">
        <name>Zn(2+)</name>
        <dbReference type="ChEBI" id="CHEBI:29105"/>
    </cofactor>
</comment>
<dbReference type="FunFam" id="3.20.20.140:FF:000174">
    <property type="entry name" value="Dihydropyrimidinase-related protein 2"/>
    <property type="match status" value="1"/>
</dbReference>
<dbReference type="Gene3D" id="2.30.40.10">
    <property type="entry name" value="Urease, subunit C, domain 1"/>
    <property type="match status" value="1"/>
</dbReference>